<dbReference type="RefSeq" id="WP_345355261.1">
    <property type="nucleotide sequence ID" value="NZ_BAABII010000001.1"/>
</dbReference>
<dbReference type="SUPFAM" id="SSF48619">
    <property type="entry name" value="Phospholipase A2, PLA2"/>
    <property type="match status" value="1"/>
</dbReference>
<evidence type="ECO:0000313" key="2">
    <source>
        <dbReference type="EMBL" id="MEY8041542.1"/>
    </source>
</evidence>
<dbReference type="Gene3D" id="1.20.90.10">
    <property type="entry name" value="Phospholipase A2 domain"/>
    <property type="match status" value="1"/>
</dbReference>
<name>A0ABV4CNJ8_9PSEU</name>
<dbReference type="Proteomes" id="UP001564626">
    <property type="component" value="Unassembled WGS sequence"/>
</dbReference>
<proteinExistence type="predicted"/>
<dbReference type="Pfam" id="PF09056">
    <property type="entry name" value="Phospholip_A2_3"/>
    <property type="match status" value="1"/>
</dbReference>
<feature type="chain" id="PRO_5045729226" evidence="1">
    <location>
        <begin position="33"/>
        <end position="192"/>
    </location>
</feature>
<dbReference type="EMBL" id="JBGEHV010000038">
    <property type="protein sequence ID" value="MEY8041542.1"/>
    <property type="molecule type" value="Genomic_DNA"/>
</dbReference>
<keyword evidence="1" id="KW-0732">Signal</keyword>
<reference evidence="2 3" key="1">
    <citation type="submission" date="2024-08" db="EMBL/GenBank/DDBJ databases">
        <title>Genome mining of Saccharopolyspora cebuensis PGLac3 from Nigerian medicinal plant.</title>
        <authorList>
            <person name="Ezeobiora C.E."/>
            <person name="Igbokwe N.H."/>
            <person name="Amin D.H."/>
            <person name="Mendie U.E."/>
        </authorList>
    </citation>
    <scope>NUCLEOTIDE SEQUENCE [LARGE SCALE GENOMIC DNA]</scope>
    <source>
        <strain evidence="2 3">PGLac3</strain>
    </source>
</reference>
<dbReference type="InterPro" id="IPR015141">
    <property type="entry name" value="PLipase_A2_prok/fun"/>
</dbReference>
<sequence length="192" mass="21127">MPSTAARRPRRGAVVTAATATALLFSAGIAHADLTPDQLRSTTDHYLFELSIDAFAKTRAERPHAPQLDWVSDNCSMSPDQPLGYDFRESCQRHDFGYRNYTKQQRFTEPNRKLIDDNFRDDMYTACGADLGCQAIAEVYHFAVRQFGDTASSTADAIDQANISALVNPVGDLLSVRAVDARGAVVEVDVQP</sequence>
<evidence type="ECO:0000313" key="3">
    <source>
        <dbReference type="Proteomes" id="UP001564626"/>
    </source>
</evidence>
<dbReference type="InterPro" id="IPR036444">
    <property type="entry name" value="PLipase_A2_dom_sf"/>
</dbReference>
<comment type="caution">
    <text evidence="2">The sequence shown here is derived from an EMBL/GenBank/DDBJ whole genome shotgun (WGS) entry which is preliminary data.</text>
</comment>
<gene>
    <name evidence="2" type="ORF">AB8O55_19220</name>
</gene>
<protein>
    <submittedName>
        <fullName evidence="2">Phospholipase</fullName>
    </submittedName>
</protein>
<accession>A0ABV4CNJ8</accession>
<feature type="signal peptide" evidence="1">
    <location>
        <begin position="1"/>
        <end position="32"/>
    </location>
</feature>
<evidence type="ECO:0000256" key="1">
    <source>
        <dbReference type="SAM" id="SignalP"/>
    </source>
</evidence>
<keyword evidence="3" id="KW-1185">Reference proteome</keyword>
<organism evidence="2 3">
    <name type="scientific">Saccharopolyspora cebuensis</name>
    <dbReference type="NCBI Taxonomy" id="418759"/>
    <lineage>
        <taxon>Bacteria</taxon>
        <taxon>Bacillati</taxon>
        <taxon>Actinomycetota</taxon>
        <taxon>Actinomycetes</taxon>
        <taxon>Pseudonocardiales</taxon>
        <taxon>Pseudonocardiaceae</taxon>
        <taxon>Saccharopolyspora</taxon>
    </lineage>
</organism>